<reference evidence="3 4" key="1">
    <citation type="submission" date="2017-03" db="EMBL/GenBank/DDBJ databases">
        <title>Genomes of endolithic fungi from Antarctica.</title>
        <authorList>
            <person name="Coleine C."/>
            <person name="Masonjones S."/>
            <person name="Stajich J.E."/>
        </authorList>
    </citation>
    <scope>NUCLEOTIDE SEQUENCE [LARGE SCALE GENOMIC DNA]</scope>
    <source>
        <strain evidence="3 4">CCFEE 5311</strain>
    </source>
</reference>
<dbReference type="AlphaFoldDB" id="A0A4U0UVY2"/>
<reference evidence="1" key="2">
    <citation type="submission" date="2021-12" db="EMBL/GenBank/DDBJ databases">
        <title>Black yeast isolated from Biological Soil Crust.</title>
        <authorList>
            <person name="Kurbessoian T."/>
        </authorList>
    </citation>
    <scope>NUCLEOTIDE SEQUENCE</scope>
    <source>
        <strain evidence="1">CCFEE 5208</strain>
    </source>
</reference>
<proteinExistence type="predicted"/>
<dbReference type="EMBL" id="JAUJLE010000217">
    <property type="protein sequence ID" value="KAK0967500.1"/>
    <property type="molecule type" value="Genomic_DNA"/>
</dbReference>
<evidence type="ECO:0000313" key="3">
    <source>
        <dbReference type="EMBL" id="TKA40258.1"/>
    </source>
</evidence>
<dbReference type="Proteomes" id="UP001175353">
    <property type="component" value="Unassembled WGS sequence"/>
</dbReference>
<accession>A0A4U0UVY2</accession>
<dbReference type="EMBL" id="NAJP01000034">
    <property type="protein sequence ID" value="TKA40258.1"/>
    <property type="molecule type" value="Genomic_DNA"/>
</dbReference>
<name>A0A4U0UVY2_9PEZI</name>
<evidence type="ECO:0000313" key="1">
    <source>
        <dbReference type="EMBL" id="KAK0326199.1"/>
    </source>
</evidence>
<comment type="caution">
    <text evidence="3">The sequence shown here is derived from an EMBL/GenBank/DDBJ whole genome shotgun (WGS) entry which is preliminary data.</text>
</comment>
<sequence>MSSDSLAMFRKSMGPDLAKLAEQHLQHDLTQADRDALQTAARTVSTHVTAGSLLGLALSTLLAYRLRRARLANFAAFSAREKPTSLRFPSGREEPIPDVTALLRPSTVGDIATYGLLGFGGLFLGGETGLLTGGFRARQGISREGGGRERIQGAFRKFQADALRKQAEALERGGGGGDGGWSL</sequence>
<evidence type="ECO:0000313" key="5">
    <source>
        <dbReference type="Proteomes" id="UP001175353"/>
    </source>
</evidence>
<dbReference type="EMBL" id="JASUXU010000005">
    <property type="protein sequence ID" value="KAK0326199.1"/>
    <property type="molecule type" value="Genomic_DNA"/>
</dbReference>
<gene>
    <name evidence="3" type="ORF">B0A54_10864</name>
    <name evidence="1" type="ORF">LTR82_002944</name>
    <name evidence="2" type="ORF">LTR91_017097</name>
</gene>
<reference evidence="2" key="3">
    <citation type="submission" date="2023-06" db="EMBL/GenBank/DDBJ databases">
        <title>Black Yeasts Isolated from many extreme environments.</title>
        <authorList>
            <person name="Coleine C."/>
            <person name="Stajich J.E."/>
            <person name="Selbmann L."/>
        </authorList>
    </citation>
    <scope>NUCLEOTIDE SEQUENCE</scope>
    <source>
        <strain evidence="2">CCFEE 5200</strain>
    </source>
</reference>
<organism evidence="3 4">
    <name type="scientific">Friedmanniomyces endolithicus</name>
    <dbReference type="NCBI Taxonomy" id="329885"/>
    <lineage>
        <taxon>Eukaryota</taxon>
        <taxon>Fungi</taxon>
        <taxon>Dikarya</taxon>
        <taxon>Ascomycota</taxon>
        <taxon>Pezizomycotina</taxon>
        <taxon>Dothideomycetes</taxon>
        <taxon>Dothideomycetidae</taxon>
        <taxon>Mycosphaerellales</taxon>
        <taxon>Teratosphaeriaceae</taxon>
        <taxon>Friedmanniomyces</taxon>
    </lineage>
</organism>
<dbReference type="OrthoDB" id="3365267at2759"/>
<dbReference type="Proteomes" id="UP001168146">
    <property type="component" value="Unassembled WGS sequence"/>
</dbReference>
<dbReference type="STRING" id="329885.A0A4U0UVY2"/>
<evidence type="ECO:0000313" key="4">
    <source>
        <dbReference type="Proteomes" id="UP000310066"/>
    </source>
</evidence>
<keyword evidence="5" id="KW-1185">Reference proteome</keyword>
<dbReference type="Proteomes" id="UP000310066">
    <property type="component" value="Unassembled WGS sequence"/>
</dbReference>
<evidence type="ECO:0000313" key="2">
    <source>
        <dbReference type="EMBL" id="KAK0967500.1"/>
    </source>
</evidence>
<protein>
    <submittedName>
        <fullName evidence="3">Uncharacterized protein</fullName>
    </submittedName>
</protein>